<proteinExistence type="predicted"/>
<organism evidence="1">
    <name type="scientific">marine sediment metagenome</name>
    <dbReference type="NCBI Taxonomy" id="412755"/>
    <lineage>
        <taxon>unclassified sequences</taxon>
        <taxon>metagenomes</taxon>
        <taxon>ecological metagenomes</taxon>
    </lineage>
</organism>
<evidence type="ECO:0000313" key="1">
    <source>
        <dbReference type="EMBL" id="GAH86805.1"/>
    </source>
</evidence>
<dbReference type="EMBL" id="BARU01035998">
    <property type="protein sequence ID" value="GAH86805.1"/>
    <property type="molecule type" value="Genomic_DNA"/>
</dbReference>
<accession>X1JZF3</accession>
<name>X1JZF3_9ZZZZ</name>
<comment type="caution">
    <text evidence="1">The sequence shown here is derived from an EMBL/GenBank/DDBJ whole genome shotgun (WGS) entry which is preliminary data.</text>
</comment>
<gene>
    <name evidence="1" type="ORF">S03H2_56290</name>
</gene>
<dbReference type="AlphaFoldDB" id="X1JZF3"/>
<feature type="non-terminal residue" evidence="1">
    <location>
        <position position="1"/>
    </location>
</feature>
<protein>
    <submittedName>
        <fullName evidence="1">Uncharacterized protein</fullName>
    </submittedName>
</protein>
<sequence>TIRKVIKFKLLYYISGITGRDIDTMTEREVMEMYNMLKYQQMKEKREQDKARK</sequence>
<reference evidence="1" key="1">
    <citation type="journal article" date="2014" name="Front. Microbiol.">
        <title>High frequency of phylogenetically diverse reductive dehalogenase-homologous genes in deep subseafloor sedimentary metagenomes.</title>
        <authorList>
            <person name="Kawai M."/>
            <person name="Futagami T."/>
            <person name="Toyoda A."/>
            <person name="Takaki Y."/>
            <person name="Nishi S."/>
            <person name="Hori S."/>
            <person name="Arai W."/>
            <person name="Tsubouchi T."/>
            <person name="Morono Y."/>
            <person name="Uchiyama I."/>
            <person name="Ito T."/>
            <person name="Fujiyama A."/>
            <person name="Inagaki F."/>
            <person name="Takami H."/>
        </authorList>
    </citation>
    <scope>NUCLEOTIDE SEQUENCE</scope>
    <source>
        <strain evidence="1">Expedition CK06-06</strain>
    </source>
</reference>